<dbReference type="InterPro" id="IPR036188">
    <property type="entry name" value="FAD/NAD-bd_sf"/>
</dbReference>
<dbReference type="SUPFAM" id="SSF51905">
    <property type="entry name" value="FAD/NAD(P)-binding domain"/>
    <property type="match status" value="1"/>
</dbReference>
<dbReference type="InterPro" id="IPR050493">
    <property type="entry name" value="FAD-dep_Monooxygenase_BioMet"/>
</dbReference>
<dbReference type="GO" id="GO:0071949">
    <property type="term" value="F:FAD binding"/>
    <property type="evidence" value="ECO:0007669"/>
    <property type="project" value="InterPro"/>
</dbReference>
<evidence type="ECO:0000313" key="6">
    <source>
        <dbReference type="Proteomes" id="UP000001876"/>
    </source>
</evidence>
<dbReference type="GeneID" id="9685658"/>
<evidence type="ECO:0000313" key="5">
    <source>
        <dbReference type="EMBL" id="EEH55880.1"/>
    </source>
</evidence>
<sequence>MGVVDEEKDAAAEDASSSSSSSSSSFKSALGKVAASALGRALPLLMRARHGAGLVCVRWAEAQAALASFLPAHVVHLDASVDAIDVIERADGSESVRVTFARRDGSAYVPGAGEGLTMMTAGDDAATLHAVHADVLVGADGINSAVRAGVLGDGAPRDNGRVIWRGVVDARDVSDLGSDSSYPEFCPRGATALSASKDSAVGRTTCYMDVSSKDGKLYWAAGCLDAGITEVTPETTTTENTNGRGGYERSRCAATFASYPDVLRCLDATADDALYVSRVLDRPPLFPASSQTEKFAGPVTLLGDAAHPVIPSFGQGANLALEDAVELAVALAPFATVAVDADASSSSSSARNEALKATLRAWETTRLTRTSEAQIASFISGSKSYGEEKLKSAMADAGIDEAALRAHREKFPDANATQEYLISWSPSCGVATTLPELNPKAAMALAMRAASARKCDAEKLSDDVMGRRAACVGVGAAIGAGVFSPSPPPRAAAASVPKPEYETSIVTSTTTYAGDGFRMTLPVGWTTAEQPGVSQSRVALFDASGAKAATIFLEPTASMANKGLASLFADATDFGLKAAGRRNGSLAAARNGSADGVYIAEGTNARGDAPWVEMIAVGCRSGENAKKFNLSQTIRVVSEASVGVGVGSAEVLDGLRAVMESFELTAGASCEASR</sequence>
<dbReference type="eggNOG" id="KOG2614">
    <property type="taxonomic scope" value="Eukaryota"/>
</dbReference>
<feature type="compositionally biased region" description="Low complexity" evidence="3">
    <location>
        <begin position="13"/>
        <end position="25"/>
    </location>
</feature>
<accession>C1MWI1</accession>
<keyword evidence="2" id="KW-0503">Monooxygenase</keyword>
<reference evidence="5 6" key="1">
    <citation type="journal article" date="2009" name="Science">
        <title>Green evolution and dynamic adaptations revealed by genomes of the marine picoeukaryotes Micromonas.</title>
        <authorList>
            <person name="Worden A.Z."/>
            <person name="Lee J.H."/>
            <person name="Mock T."/>
            <person name="Rouze P."/>
            <person name="Simmons M.P."/>
            <person name="Aerts A.L."/>
            <person name="Allen A.E."/>
            <person name="Cuvelier M.L."/>
            <person name="Derelle E."/>
            <person name="Everett M.V."/>
            <person name="Foulon E."/>
            <person name="Grimwood J."/>
            <person name="Gundlach H."/>
            <person name="Henrissat B."/>
            <person name="Napoli C."/>
            <person name="McDonald S.M."/>
            <person name="Parker M.S."/>
            <person name="Rombauts S."/>
            <person name="Salamov A."/>
            <person name="Von Dassow P."/>
            <person name="Badger J.H."/>
            <person name="Coutinho P.M."/>
            <person name="Demir E."/>
            <person name="Dubchak I."/>
            <person name="Gentemann C."/>
            <person name="Eikrem W."/>
            <person name="Gready J.E."/>
            <person name="John U."/>
            <person name="Lanier W."/>
            <person name="Lindquist E.A."/>
            <person name="Lucas S."/>
            <person name="Mayer K.F."/>
            <person name="Moreau H."/>
            <person name="Not F."/>
            <person name="Otillar R."/>
            <person name="Panaud O."/>
            <person name="Pangilinan J."/>
            <person name="Paulsen I."/>
            <person name="Piegu B."/>
            <person name="Poliakov A."/>
            <person name="Robbens S."/>
            <person name="Schmutz J."/>
            <person name="Toulza E."/>
            <person name="Wyss T."/>
            <person name="Zelensky A."/>
            <person name="Zhou K."/>
            <person name="Armbrust E.V."/>
            <person name="Bhattacharya D."/>
            <person name="Goodenough U.W."/>
            <person name="Van de Peer Y."/>
            <person name="Grigoriev I.V."/>
        </authorList>
    </citation>
    <scope>NUCLEOTIDE SEQUENCE [LARGE SCALE GENOMIC DNA]</scope>
    <source>
        <strain evidence="5 6">CCMP1545</strain>
    </source>
</reference>
<name>C1MWI1_MICPC</name>
<gene>
    <name evidence="5" type="ORF">MICPUCDRAFT_65657</name>
</gene>
<dbReference type="OMA" id="YWAAGCL"/>
<dbReference type="Pfam" id="PF01494">
    <property type="entry name" value="FAD_binding_3"/>
    <property type="match status" value="1"/>
</dbReference>
<dbReference type="Proteomes" id="UP000001876">
    <property type="component" value="Unassembled WGS sequence"/>
</dbReference>
<keyword evidence="1" id="KW-0560">Oxidoreductase</keyword>
<evidence type="ECO:0000256" key="3">
    <source>
        <dbReference type="SAM" id="MobiDB-lite"/>
    </source>
</evidence>
<organism evidence="6">
    <name type="scientific">Micromonas pusilla (strain CCMP1545)</name>
    <name type="common">Picoplanktonic green alga</name>
    <dbReference type="NCBI Taxonomy" id="564608"/>
    <lineage>
        <taxon>Eukaryota</taxon>
        <taxon>Viridiplantae</taxon>
        <taxon>Chlorophyta</taxon>
        <taxon>Mamiellophyceae</taxon>
        <taxon>Mamiellales</taxon>
        <taxon>Mamiellaceae</taxon>
        <taxon>Micromonas</taxon>
    </lineage>
</organism>
<dbReference type="STRING" id="564608.C1MWI1"/>
<dbReference type="PRINTS" id="PR00420">
    <property type="entry name" value="RNGMNOXGNASE"/>
</dbReference>
<dbReference type="OrthoDB" id="2017387at2759"/>
<dbReference type="PANTHER" id="PTHR13789">
    <property type="entry name" value="MONOOXYGENASE"/>
    <property type="match status" value="1"/>
</dbReference>
<dbReference type="InterPro" id="IPR002938">
    <property type="entry name" value="FAD-bd"/>
</dbReference>
<protein>
    <submittedName>
        <fullName evidence="5">Predicted protein</fullName>
    </submittedName>
</protein>
<evidence type="ECO:0000256" key="1">
    <source>
        <dbReference type="ARBA" id="ARBA00023002"/>
    </source>
</evidence>
<keyword evidence="6" id="KW-1185">Reference proteome</keyword>
<dbReference type="Gene3D" id="3.50.50.60">
    <property type="entry name" value="FAD/NAD(P)-binding domain"/>
    <property type="match status" value="1"/>
</dbReference>
<evidence type="ECO:0000259" key="4">
    <source>
        <dbReference type="Pfam" id="PF01494"/>
    </source>
</evidence>
<dbReference type="GO" id="GO:0004497">
    <property type="term" value="F:monooxygenase activity"/>
    <property type="evidence" value="ECO:0007669"/>
    <property type="project" value="UniProtKB-KW"/>
</dbReference>
<feature type="region of interest" description="Disordered" evidence="3">
    <location>
        <begin position="1"/>
        <end position="25"/>
    </location>
</feature>
<feature type="domain" description="FAD-binding" evidence="4">
    <location>
        <begin position="295"/>
        <end position="336"/>
    </location>
</feature>
<dbReference type="PANTHER" id="PTHR13789:SF309">
    <property type="entry name" value="PUTATIVE (AFU_ORTHOLOGUE AFUA_6G14510)-RELATED"/>
    <property type="match status" value="1"/>
</dbReference>
<evidence type="ECO:0000256" key="2">
    <source>
        <dbReference type="ARBA" id="ARBA00023033"/>
    </source>
</evidence>
<proteinExistence type="predicted"/>
<dbReference type="AlphaFoldDB" id="C1MWI1"/>
<dbReference type="KEGG" id="mpp:MICPUCDRAFT_65657"/>
<dbReference type="RefSeq" id="XP_003059928.1">
    <property type="nucleotide sequence ID" value="XM_003059882.1"/>
</dbReference>
<dbReference type="EMBL" id="GG663741">
    <property type="protein sequence ID" value="EEH55880.1"/>
    <property type="molecule type" value="Genomic_DNA"/>
</dbReference>